<dbReference type="InterPro" id="IPR036259">
    <property type="entry name" value="MFS_trans_sf"/>
</dbReference>
<feature type="transmembrane region" description="Helical" evidence="4">
    <location>
        <begin position="48"/>
        <end position="71"/>
    </location>
</feature>
<keyword evidence="2 4" id="KW-1133">Transmembrane helix</keyword>
<reference evidence="6 7" key="1">
    <citation type="submission" date="2021-11" db="EMBL/GenBank/DDBJ databases">
        <authorList>
            <person name="Lee D.-H."/>
            <person name="Kim S.-B."/>
        </authorList>
    </citation>
    <scope>NUCLEOTIDE SEQUENCE [LARGE SCALE GENOMIC DNA]</scope>
    <source>
        <strain evidence="6 7">KCTC 52223</strain>
    </source>
</reference>
<keyword evidence="7" id="KW-1185">Reference proteome</keyword>
<name>A0ABS8KRN1_9HYPH</name>
<dbReference type="EMBL" id="JAJISD010000002">
    <property type="protein sequence ID" value="MCC8428721.1"/>
    <property type="molecule type" value="Genomic_DNA"/>
</dbReference>
<feature type="transmembrane region" description="Helical" evidence="4">
    <location>
        <begin position="257"/>
        <end position="278"/>
    </location>
</feature>
<accession>A0ABS8KRN1</accession>
<feature type="transmembrane region" description="Helical" evidence="4">
    <location>
        <begin position="172"/>
        <end position="191"/>
    </location>
</feature>
<keyword evidence="3 4" id="KW-0472">Membrane</keyword>
<feature type="transmembrane region" description="Helical" evidence="4">
    <location>
        <begin position="223"/>
        <end position="245"/>
    </location>
</feature>
<dbReference type="NCBIfam" id="TIGR04259">
    <property type="entry name" value="oxa_formateAnti"/>
    <property type="match status" value="1"/>
</dbReference>
<dbReference type="Proteomes" id="UP001198862">
    <property type="component" value="Unassembled WGS sequence"/>
</dbReference>
<feature type="transmembrane region" description="Helical" evidence="4">
    <location>
        <begin position="299"/>
        <end position="317"/>
    </location>
</feature>
<dbReference type="InterPro" id="IPR011701">
    <property type="entry name" value="MFS"/>
</dbReference>
<dbReference type="SUPFAM" id="SSF103473">
    <property type="entry name" value="MFS general substrate transporter"/>
    <property type="match status" value="1"/>
</dbReference>
<feature type="transmembrane region" description="Helical" evidence="4">
    <location>
        <begin position="83"/>
        <end position="102"/>
    </location>
</feature>
<feature type="transmembrane region" description="Helical" evidence="4">
    <location>
        <begin position="323"/>
        <end position="346"/>
    </location>
</feature>
<evidence type="ECO:0000256" key="2">
    <source>
        <dbReference type="ARBA" id="ARBA00022989"/>
    </source>
</evidence>
<protein>
    <submittedName>
        <fullName evidence="6">Oxalate/formate MFS antiporter</fullName>
    </submittedName>
</protein>
<evidence type="ECO:0000313" key="6">
    <source>
        <dbReference type="EMBL" id="MCC8428721.1"/>
    </source>
</evidence>
<keyword evidence="1 4" id="KW-0812">Transmembrane</keyword>
<proteinExistence type="predicted"/>
<dbReference type="PROSITE" id="PS50850">
    <property type="entry name" value="MFS"/>
    <property type="match status" value="1"/>
</dbReference>
<feature type="domain" description="Major facilitator superfamily (MFS) profile" evidence="5">
    <location>
        <begin position="14"/>
        <end position="412"/>
    </location>
</feature>
<evidence type="ECO:0000256" key="1">
    <source>
        <dbReference type="ARBA" id="ARBA00022692"/>
    </source>
</evidence>
<feature type="transmembrane region" description="Helical" evidence="4">
    <location>
        <begin position="140"/>
        <end position="160"/>
    </location>
</feature>
<evidence type="ECO:0000256" key="3">
    <source>
        <dbReference type="ARBA" id="ARBA00023136"/>
    </source>
</evidence>
<feature type="transmembrane region" description="Helical" evidence="4">
    <location>
        <begin position="16"/>
        <end position="36"/>
    </location>
</feature>
<dbReference type="Gene3D" id="1.20.1250.20">
    <property type="entry name" value="MFS general substrate transporter like domains"/>
    <property type="match status" value="2"/>
</dbReference>
<feature type="transmembrane region" description="Helical" evidence="4">
    <location>
        <begin position="358"/>
        <end position="377"/>
    </location>
</feature>
<dbReference type="CDD" id="cd17353">
    <property type="entry name" value="MFS_OFA_like"/>
    <property type="match status" value="1"/>
</dbReference>
<feature type="transmembrane region" description="Helical" evidence="4">
    <location>
        <begin position="108"/>
        <end position="128"/>
    </location>
</feature>
<evidence type="ECO:0000256" key="4">
    <source>
        <dbReference type="SAM" id="Phobius"/>
    </source>
</evidence>
<dbReference type="InterPro" id="IPR026355">
    <property type="entry name" value="Oxa/Form_antiport"/>
</dbReference>
<sequence length="420" mass="45425">MSRSNSTVTAPPARRWLQLFAGLLCMIAVANLQYGWTLFVHPLHDKYGWSLGSIQTAFAVFVIAETWLVPFEGWLVDRFGPKFVVLAGGIFVAAAWALNSVADSLWLLYLGAALGGIGAGAVYATCVGNAVRWFPDRRGLAAGITVAGFGGGSALSIIPIQDVIARHGYESAFLWFGLVQGLVVIFTAGFLRTPSPMATVAVPSRLPQTDRDIPPLEMLRSRVFWLLYFMFILVYSGGLMATAQLAPIARDFKVADVPVSLLGLTLPALTFALTLDRFMNGVTRPLCGWISDRIGRENTLFMAFLLEGAGIWALWLYGQDPLLFVILGGIAFFAWGETASLFPAICTDTFGTKYATTNAALLYTAKGTASLLIPLASFWVAETGSWRDVFLAAALFNLLAAFLALAALKPLRLPARSHRG</sequence>
<dbReference type="Pfam" id="PF07690">
    <property type="entry name" value="MFS_1"/>
    <property type="match status" value="1"/>
</dbReference>
<feature type="transmembrane region" description="Helical" evidence="4">
    <location>
        <begin position="389"/>
        <end position="408"/>
    </location>
</feature>
<dbReference type="InterPro" id="IPR020846">
    <property type="entry name" value="MFS_dom"/>
</dbReference>
<evidence type="ECO:0000259" key="5">
    <source>
        <dbReference type="PROSITE" id="PS50850"/>
    </source>
</evidence>
<dbReference type="PANTHER" id="PTHR11360">
    <property type="entry name" value="MONOCARBOXYLATE TRANSPORTER"/>
    <property type="match status" value="1"/>
</dbReference>
<dbReference type="PANTHER" id="PTHR11360:SF304">
    <property type="entry name" value="MFS DOMAIN-CONTAINING PROTEIN"/>
    <property type="match status" value="1"/>
</dbReference>
<gene>
    <name evidence="6" type="primary">oxlT</name>
    <name evidence="6" type="ORF">LJ725_07085</name>
</gene>
<comment type="caution">
    <text evidence="6">The sequence shown here is derived from an EMBL/GenBank/DDBJ whole genome shotgun (WGS) entry which is preliminary data.</text>
</comment>
<organism evidence="6 7">
    <name type="scientific">Reyranella aquatilis</name>
    <dbReference type="NCBI Taxonomy" id="2035356"/>
    <lineage>
        <taxon>Bacteria</taxon>
        <taxon>Pseudomonadati</taxon>
        <taxon>Pseudomonadota</taxon>
        <taxon>Alphaproteobacteria</taxon>
        <taxon>Hyphomicrobiales</taxon>
        <taxon>Reyranellaceae</taxon>
        <taxon>Reyranella</taxon>
    </lineage>
</organism>
<dbReference type="RefSeq" id="WP_230549931.1">
    <property type="nucleotide sequence ID" value="NZ_JAJISD010000002.1"/>
</dbReference>
<evidence type="ECO:0000313" key="7">
    <source>
        <dbReference type="Proteomes" id="UP001198862"/>
    </source>
</evidence>
<dbReference type="InterPro" id="IPR050327">
    <property type="entry name" value="Proton-linked_MCT"/>
</dbReference>